<dbReference type="InterPro" id="IPR002528">
    <property type="entry name" value="MATE_fam"/>
</dbReference>
<keyword evidence="5 7" id="KW-1133">Transmembrane helix</keyword>
<dbReference type="NCBIfam" id="TIGR00797">
    <property type="entry name" value="matE"/>
    <property type="match status" value="1"/>
</dbReference>
<keyword evidence="2" id="KW-0813">Transport</keyword>
<feature type="transmembrane region" description="Helical" evidence="7">
    <location>
        <begin position="200"/>
        <end position="220"/>
    </location>
</feature>
<evidence type="ECO:0000313" key="8">
    <source>
        <dbReference type="EMBL" id="QQO10824.1"/>
    </source>
</evidence>
<feature type="transmembrane region" description="Helical" evidence="7">
    <location>
        <begin position="67"/>
        <end position="90"/>
    </location>
</feature>
<evidence type="ECO:0000256" key="6">
    <source>
        <dbReference type="ARBA" id="ARBA00023136"/>
    </source>
</evidence>
<keyword evidence="4 7" id="KW-0812">Transmembrane</keyword>
<dbReference type="GO" id="GO:0015297">
    <property type="term" value="F:antiporter activity"/>
    <property type="evidence" value="ECO:0007669"/>
    <property type="project" value="InterPro"/>
</dbReference>
<dbReference type="RefSeq" id="WP_215628129.1">
    <property type="nucleotide sequence ID" value="NZ_CP067089.2"/>
</dbReference>
<dbReference type="EMBL" id="CP067089">
    <property type="protein sequence ID" value="QQO10824.1"/>
    <property type="molecule type" value="Genomic_DNA"/>
</dbReference>
<dbReference type="InterPro" id="IPR052031">
    <property type="entry name" value="Membrane_Transporter-Flippase"/>
</dbReference>
<evidence type="ECO:0000256" key="2">
    <source>
        <dbReference type="ARBA" id="ARBA00022448"/>
    </source>
</evidence>
<evidence type="ECO:0000256" key="1">
    <source>
        <dbReference type="ARBA" id="ARBA00004651"/>
    </source>
</evidence>
<protein>
    <submittedName>
        <fullName evidence="8">MATE family efflux transporter</fullName>
    </submittedName>
</protein>
<dbReference type="PANTHER" id="PTHR43549:SF3">
    <property type="entry name" value="MULTIDRUG RESISTANCE PROTEIN YPNP-RELATED"/>
    <property type="match status" value="1"/>
</dbReference>
<evidence type="ECO:0000256" key="7">
    <source>
        <dbReference type="SAM" id="Phobius"/>
    </source>
</evidence>
<dbReference type="InterPro" id="IPR048279">
    <property type="entry name" value="MdtK-like"/>
</dbReference>
<dbReference type="Pfam" id="PF01554">
    <property type="entry name" value="MatE"/>
    <property type="match status" value="2"/>
</dbReference>
<feature type="transmembrane region" description="Helical" evidence="7">
    <location>
        <begin position="173"/>
        <end position="194"/>
    </location>
</feature>
<reference evidence="8" key="1">
    <citation type="submission" date="2021-01" db="EMBL/GenBank/DDBJ databases">
        <title>Description of Breznakiella homolactica.</title>
        <authorList>
            <person name="Song Y."/>
            <person name="Brune A."/>
        </authorList>
    </citation>
    <scope>NUCLEOTIDE SEQUENCE</scope>
    <source>
        <strain evidence="8">RmG30</strain>
    </source>
</reference>
<feature type="transmembrane region" description="Helical" evidence="7">
    <location>
        <begin position="427"/>
        <end position="449"/>
    </location>
</feature>
<feature type="transmembrane region" description="Helical" evidence="7">
    <location>
        <begin position="21"/>
        <end position="38"/>
    </location>
</feature>
<dbReference type="GO" id="GO:0005886">
    <property type="term" value="C:plasma membrane"/>
    <property type="evidence" value="ECO:0007669"/>
    <property type="project" value="UniProtKB-SubCell"/>
</dbReference>
<organism evidence="8 9">
    <name type="scientific">Breznakiella homolactica</name>
    <dbReference type="NCBI Taxonomy" id="2798577"/>
    <lineage>
        <taxon>Bacteria</taxon>
        <taxon>Pseudomonadati</taxon>
        <taxon>Spirochaetota</taxon>
        <taxon>Spirochaetia</taxon>
        <taxon>Spirochaetales</taxon>
        <taxon>Breznakiellaceae</taxon>
        <taxon>Breznakiella</taxon>
    </lineage>
</organism>
<dbReference type="KEGG" id="bhc:JFL75_07880"/>
<gene>
    <name evidence="8" type="ORF">JFL75_07880</name>
</gene>
<dbReference type="Proteomes" id="UP000595917">
    <property type="component" value="Chromosome"/>
</dbReference>
<feature type="transmembrane region" description="Helical" evidence="7">
    <location>
        <begin position="102"/>
        <end position="121"/>
    </location>
</feature>
<feature type="transmembrane region" description="Helical" evidence="7">
    <location>
        <begin position="327"/>
        <end position="352"/>
    </location>
</feature>
<evidence type="ECO:0000256" key="4">
    <source>
        <dbReference type="ARBA" id="ARBA00022692"/>
    </source>
</evidence>
<keyword evidence="9" id="KW-1185">Reference proteome</keyword>
<keyword evidence="6 7" id="KW-0472">Membrane</keyword>
<dbReference type="AlphaFoldDB" id="A0A7T7XQY2"/>
<feature type="transmembrane region" description="Helical" evidence="7">
    <location>
        <begin position="372"/>
        <end position="390"/>
    </location>
</feature>
<name>A0A7T7XQY2_9SPIR</name>
<dbReference type="PIRSF" id="PIRSF006603">
    <property type="entry name" value="DinF"/>
    <property type="match status" value="1"/>
</dbReference>
<evidence type="ECO:0000256" key="3">
    <source>
        <dbReference type="ARBA" id="ARBA00022475"/>
    </source>
</evidence>
<keyword evidence="3" id="KW-1003">Cell membrane</keyword>
<evidence type="ECO:0000313" key="9">
    <source>
        <dbReference type="Proteomes" id="UP000595917"/>
    </source>
</evidence>
<sequence length="467" mass="51149">MQVQAAKKDEERRDFILRGSMWKVLISISLPLVLYNGINHLFAFLDTVIASNISSQVVSTVSFVSQIHLMFTAVGSGLSIGGGILIARYFGAGDMVNVKKHISTVLFLALIISGILLLVFIPLAVPFLRLLRIPEELVADGAWYFTIQLSSLVCIFINTIFFSTEKSKGNTKIILYLNIMVLSIKLLLTLFFVYVLKTGMLMLAVASLIAHTSVTIIAVIRLTRKSNPFSFSVKAVDLSPKVIKPILFLSLPVFTEKFAFSFGKVIVNSMSAAYGSIAVGALGVSNKISALSTSPPDGVQEAETSIISQNLGNNNVPRAIAFFKKTLTFNLIFGIALFILMTVFKDAVIGLFARGDPVFAAEIEKIYRYERYAAVFLAVNTSVMGFLYGFGLTQVAMVINIARLFLFRIPPLWIIQRYTALDSSGVGLAMFISNALTGITAITVCFFVIRKMKKQQAASAEFVMGQV</sequence>
<proteinExistence type="predicted"/>
<comment type="subcellular location">
    <subcellularLocation>
        <location evidence="1">Cell membrane</location>
        <topology evidence="1">Multi-pass membrane protein</topology>
    </subcellularLocation>
</comment>
<dbReference type="GO" id="GO:0042910">
    <property type="term" value="F:xenobiotic transmembrane transporter activity"/>
    <property type="evidence" value="ECO:0007669"/>
    <property type="project" value="InterPro"/>
</dbReference>
<evidence type="ECO:0000256" key="5">
    <source>
        <dbReference type="ARBA" id="ARBA00022989"/>
    </source>
</evidence>
<feature type="transmembrane region" description="Helical" evidence="7">
    <location>
        <begin position="141"/>
        <end position="161"/>
    </location>
</feature>
<accession>A0A7T7XQY2</accession>
<dbReference type="PANTHER" id="PTHR43549">
    <property type="entry name" value="MULTIDRUG RESISTANCE PROTEIN YPNP-RELATED"/>
    <property type="match status" value="1"/>
</dbReference>